<gene>
    <name evidence="2" type="ORF">ISS99_22245</name>
</gene>
<feature type="domain" description="Glycosyl transferase family 1" evidence="1">
    <location>
        <begin position="195"/>
        <end position="301"/>
    </location>
</feature>
<evidence type="ECO:0000259" key="1">
    <source>
        <dbReference type="Pfam" id="PF00534"/>
    </source>
</evidence>
<protein>
    <submittedName>
        <fullName evidence="2">Glycosyltransferase family 4 protein</fullName>
    </submittedName>
</protein>
<dbReference type="PANTHER" id="PTHR12526">
    <property type="entry name" value="GLYCOSYLTRANSFERASE"/>
    <property type="match status" value="1"/>
</dbReference>
<proteinExistence type="predicted"/>
<dbReference type="RefSeq" id="WP_204633775.1">
    <property type="nucleotide sequence ID" value="NZ_BSOC01000001.1"/>
</dbReference>
<reference evidence="2" key="1">
    <citation type="submission" date="2020-10" db="EMBL/GenBank/DDBJ databases">
        <title>Phylogeny of dyella-like bacteria.</title>
        <authorList>
            <person name="Fu J."/>
        </authorList>
    </citation>
    <scope>NUCLEOTIDE SEQUENCE</scope>
    <source>
        <strain evidence="2">DHON07</strain>
    </source>
</reference>
<dbReference type="Proteomes" id="UP001430193">
    <property type="component" value="Unassembled WGS sequence"/>
</dbReference>
<dbReference type="Gene3D" id="3.40.50.2000">
    <property type="entry name" value="Glycogen Phosphorylase B"/>
    <property type="match status" value="1"/>
</dbReference>
<keyword evidence="3" id="KW-1185">Reference proteome</keyword>
<evidence type="ECO:0000313" key="3">
    <source>
        <dbReference type="Proteomes" id="UP001430193"/>
    </source>
</evidence>
<dbReference type="Pfam" id="PF00534">
    <property type="entry name" value="Glycos_transf_1"/>
    <property type="match status" value="1"/>
</dbReference>
<comment type="caution">
    <text evidence="2">The sequence shown here is derived from an EMBL/GenBank/DDBJ whole genome shotgun (WGS) entry which is preliminary data.</text>
</comment>
<sequence>MYKGGRVVLVPAIDLHSGYHGMLLEIDHVSYAVSDPDHVFLADGTIESPYANEHLGEFINWHGGCQSIIVHSARLPVIGTRHWVIDTDDLLLAPLCGRTYLDREFGERLSRWDEESFIGTTTRRAEVMLSAYAHPSCAGVIFRGDPDRSFRRARFWFQRMGLVELGERYLEKVTVVQPAGRPVHDQLLREKWRVGTAARVLFCGRDFESKNGLLALQVMDEMARQFRDVQFTYIGQLPADVLDGFAHLAARLQHFPRLDRKGVLREMERSHIFFHPSKFETVGMSLVEAASCGMAVITASGPTLEMSEALFSAGGAILFDRSESPLSAEQVFFGRALQALLENPASAREMGLFNHQRASSGQASFAAQVEKISKVYEKAMQYEGDPLGLEVAQEAPGTGVIIVSSRELCEEKSRYIDAMQIRSLRVEL</sequence>
<accession>A0ABS2KM79</accession>
<dbReference type="SUPFAM" id="SSF53756">
    <property type="entry name" value="UDP-Glycosyltransferase/glycogen phosphorylase"/>
    <property type="match status" value="1"/>
</dbReference>
<evidence type="ECO:0000313" key="2">
    <source>
        <dbReference type="EMBL" id="MBM7132261.1"/>
    </source>
</evidence>
<organism evidence="2 3">
    <name type="scientific">Dyella mobilis</name>
    <dbReference type="NCBI Taxonomy" id="1849582"/>
    <lineage>
        <taxon>Bacteria</taxon>
        <taxon>Pseudomonadati</taxon>
        <taxon>Pseudomonadota</taxon>
        <taxon>Gammaproteobacteria</taxon>
        <taxon>Lysobacterales</taxon>
        <taxon>Rhodanobacteraceae</taxon>
        <taxon>Dyella</taxon>
    </lineage>
</organism>
<dbReference type="EMBL" id="JADIKF010000040">
    <property type="protein sequence ID" value="MBM7132261.1"/>
    <property type="molecule type" value="Genomic_DNA"/>
</dbReference>
<name>A0ABS2KM79_9GAMM</name>
<dbReference type="InterPro" id="IPR001296">
    <property type="entry name" value="Glyco_trans_1"/>
</dbReference>